<comment type="caution">
    <text evidence="1">The sequence shown here is derived from an EMBL/GenBank/DDBJ whole genome shotgun (WGS) entry which is preliminary data.</text>
</comment>
<gene>
    <name evidence="1" type="primary">Necator_chrX.g25509</name>
    <name evidence="1" type="ORF">RB195_025343</name>
</gene>
<name>A0ABR1ERW7_NECAM</name>
<sequence length="163" mass="18558">MTPSTPTKLHQWTKLRKFSASSGAQQPTPICLPSVQEQVSHPTKRHVLKIVASIFPLGRHLSSHRESEDLPSELMERQLAMGSNFAFSQSTTVERHYQFMDDLIPRNTTTTPHSFKAPDLIPTTHLHGRFTSRLLHCRLPTINNRQRSRYQTPYGKNTTISAT</sequence>
<proteinExistence type="predicted"/>
<evidence type="ECO:0000313" key="2">
    <source>
        <dbReference type="Proteomes" id="UP001303046"/>
    </source>
</evidence>
<dbReference type="EMBL" id="JAVFWL010000006">
    <property type="protein sequence ID" value="KAK6765382.1"/>
    <property type="molecule type" value="Genomic_DNA"/>
</dbReference>
<accession>A0ABR1ERW7</accession>
<dbReference type="Proteomes" id="UP001303046">
    <property type="component" value="Unassembled WGS sequence"/>
</dbReference>
<keyword evidence="2" id="KW-1185">Reference proteome</keyword>
<evidence type="ECO:0000313" key="1">
    <source>
        <dbReference type="EMBL" id="KAK6765382.1"/>
    </source>
</evidence>
<protein>
    <submittedName>
        <fullName evidence="1">Uncharacterized protein</fullName>
    </submittedName>
</protein>
<reference evidence="1 2" key="1">
    <citation type="submission" date="2023-08" db="EMBL/GenBank/DDBJ databases">
        <title>A Necator americanus chromosomal reference genome.</title>
        <authorList>
            <person name="Ilik V."/>
            <person name="Petrzelkova K.J."/>
            <person name="Pardy F."/>
            <person name="Fuh T."/>
            <person name="Niatou-Singa F.S."/>
            <person name="Gouil Q."/>
            <person name="Baker L."/>
            <person name="Ritchie M.E."/>
            <person name="Jex A.R."/>
            <person name="Gazzola D."/>
            <person name="Li H."/>
            <person name="Toshio Fujiwara R."/>
            <person name="Zhan B."/>
            <person name="Aroian R.V."/>
            <person name="Pafco B."/>
            <person name="Schwarz E.M."/>
        </authorList>
    </citation>
    <scope>NUCLEOTIDE SEQUENCE [LARGE SCALE GENOMIC DNA]</scope>
    <source>
        <strain evidence="1 2">Aroian</strain>
        <tissue evidence="1">Whole animal</tissue>
    </source>
</reference>
<organism evidence="1 2">
    <name type="scientific">Necator americanus</name>
    <name type="common">Human hookworm</name>
    <dbReference type="NCBI Taxonomy" id="51031"/>
    <lineage>
        <taxon>Eukaryota</taxon>
        <taxon>Metazoa</taxon>
        <taxon>Ecdysozoa</taxon>
        <taxon>Nematoda</taxon>
        <taxon>Chromadorea</taxon>
        <taxon>Rhabditida</taxon>
        <taxon>Rhabditina</taxon>
        <taxon>Rhabditomorpha</taxon>
        <taxon>Strongyloidea</taxon>
        <taxon>Ancylostomatidae</taxon>
        <taxon>Bunostominae</taxon>
        <taxon>Necator</taxon>
    </lineage>
</organism>